<dbReference type="PRINTS" id="PR00503">
    <property type="entry name" value="BROMODOMAIN"/>
</dbReference>
<evidence type="ECO:0000256" key="6">
    <source>
        <dbReference type="ARBA" id="ARBA00023163"/>
    </source>
</evidence>
<accession>A0A2J6TEE8</accession>
<evidence type="ECO:0000256" key="5">
    <source>
        <dbReference type="ARBA" id="ARBA00023117"/>
    </source>
</evidence>
<dbReference type="GO" id="GO:0003682">
    <property type="term" value="F:chromatin binding"/>
    <property type="evidence" value="ECO:0007669"/>
    <property type="project" value="TreeGrafter"/>
</dbReference>
<keyword evidence="2" id="KW-0677">Repeat</keyword>
<feature type="compositionally biased region" description="Polar residues" evidence="9">
    <location>
        <begin position="503"/>
        <end position="518"/>
    </location>
</feature>
<feature type="domain" description="Bromo" evidence="10">
    <location>
        <begin position="59"/>
        <end position="129"/>
    </location>
</feature>
<dbReference type="SUPFAM" id="SSF47370">
    <property type="entry name" value="Bromodomain"/>
    <property type="match status" value="2"/>
</dbReference>
<keyword evidence="3" id="KW-0156">Chromatin regulator</keyword>
<feature type="domain" description="Bromo" evidence="10">
    <location>
        <begin position="250"/>
        <end position="330"/>
    </location>
</feature>
<dbReference type="STRING" id="1095630.A0A2J6TEE8"/>
<evidence type="ECO:0000256" key="1">
    <source>
        <dbReference type="ARBA" id="ARBA00004123"/>
    </source>
</evidence>
<keyword evidence="7" id="KW-0539">Nucleus</keyword>
<dbReference type="InParanoid" id="A0A2J6TEE8"/>
<dbReference type="AlphaFoldDB" id="A0A2J6TEE8"/>
<organism evidence="11 12">
    <name type="scientific">Hyaloscypha bicolor E</name>
    <dbReference type="NCBI Taxonomy" id="1095630"/>
    <lineage>
        <taxon>Eukaryota</taxon>
        <taxon>Fungi</taxon>
        <taxon>Dikarya</taxon>
        <taxon>Ascomycota</taxon>
        <taxon>Pezizomycotina</taxon>
        <taxon>Leotiomycetes</taxon>
        <taxon>Helotiales</taxon>
        <taxon>Hyaloscyphaceae</taxon>
        <taxon>Hyaloscypha</taxon>
        <taxon>Hyaloscypha bicolor</taxon>
    </lineage>
</organism>
<keyword evidence="6" id="KW-0804">Transcription</keyword>
<evidence type="ECO:0000256" key="2">
    <source>
        <dbReference type="ARBA" id="ARBA00022737"/>
    </source>
</evidence>
<dbReference type="EMBL" id="KZ613786">
    <property type="protein sequence ID" value="PMD61397.1"/>
    <property type="molecule type" value="Genomic_DNA"/>
</dbReference>
<feature type="region of interest" description="Disordered" evidence="9">
    <location>
        <begin position="358"/>
        <end position="527"/>
    </location>
</feature>
<sequence>MDKRKVNGGGAAEDLDERASKRRKLPNDHVDLSQGETPETTTTIGLRLLEQFRKTIDKHGRLISTNFLTLPNKRQLPDYYRVIKMPIAFDTIEAKLNRREFPHLTSLESYFKRMISNAKEYNEKGSEIAEDAERFRKALSNFMVRHNPAYKTPGYVAFPTPIPGTPDRTDGVGSDMDADGEPDNEIESQSVAKRQRGRPKSLPNQVRTSSNTPALSEPRYSGINFSGLTFQQAQEKLVEELMNVKEFDEDEFSMFLPFLKLPTRDDLPDYYKVVSNPIDLTSLRKRIRGVRGKQAATGISEFKTWAAFEEESSYLWRNAFHYNEDGSDIFVLAKELQSSFKKLFQEAKAVVPEPAGPKIKLKMPEPGPKITLKFGGSRASPADSPAPQSAPQTNGSNGVALNGLGRRNPFGGSHSAATPIPNLDQLERARSMSGSVPSPTPSNSGLVKNEDGARNSPAVVPGYNGYRGGSQAASTPGLSGNGMPPPSTPGLQNIFSQGGGYAQSFNHQPQFQTPNPSFDSKWRQPGKTASDAMITNLSLATHPGLNISHHFRMDLPPSPTMAQQSITINLPSTHYYLQIKPTIAASLLERQHKLFVTCGNQRLHAMPTIPGHSVDQRHPLFEARLLPGVNRIEVELIAALPKGAAKPISGQEVELEKITVFANLMRS</sequence>
<dbReference type="InterPro" id="IPR037382">
    <property type="entry name" value="Rsc/polybromo"/>
</dbReference>
<dbReference type="FunFam" id="1.20.920.10:FF:000083">
    <property type="entry name" value="WGS project CABT00000000 data, contig 2.8"/>
    <property type="match status" value="1"/>
</dbReference>
<dbReference type="InterPro" id="IPR054551">
    <property type="entry name" value="RSC4_Ig-like"/>
</dbReference>
<dbReference type="SMART" id="SM00297">
    <property type="entry name" value="BROMO"/>
    <property type="match status" value="2"/>
</dbReference>
<dbReference type="Pfam" id="PF00439">
    <property type="entry name" value="Bromodomain"/>
    <property type="match status" value="2"/>
</dbReference>
<dbReference type="Pfam" id="PF22994">
    <property type="entry name" value="RSC4_Ig_like"/>
    <property type="match status" value="1"/>
</dbReference>
<feature type="compositionally biased region" description="Low complexity" evidence="9">
    <location>
        <begin position="377"/>
        <end position="391"/>
    </location>
</feature>
<dbReference type="Proteomes" id="UP000235371">
    <property type="component" value="Unassembled WGS sequence"/>
</dbReference>
<name>A0A2J6TEE8_9HELO</name>
<evidence type="ECO:0000256" key="9">
    <source>
        <dbReference type="SAM" id="MobiDB-lite"/>
    </source>
</evidence>
<keyword evidence="5 8" id="KW-0103">Bromodomain</keyword>
<dbReference type="InterPro" id="IPR001487">
    <property type="entry name" value="Bromodomain"/>
</dbReference>
<dbReference type="Gene3D" id="1.20.920.10">
    <property type="entry name" value="Bromodomain-like"/>
    <property type="match status" value="2"/>
</dbReference>
<evidence type="ECO:0000313" key="11">
    <source>
        <dbReference type="EMBL" id="PMD61397.1"/>
    </source>
</evidence>
<dbReference type="GO" id="GO:0016586">
    <property type="term" value="C:RSC-type complex"/>
    <property type="evidence" value="ECO:0007669"/>
    <property type="project" value="InterPro"/>
</dbReference>
<dbReference type="CDD" id="cd04369">
    <property type="entry name" value="Bromodomain"/>
    <property type="match status" value="2"/>
</dbReference>
<evidence type="ECO:0000313" key="12">
    <source>
        <dbReference type="Proteomes" id="UP000235371"/>
    </source>
</evidence>
<comment type="subcellular location">
    <subcellularLocation>
        <location evidence="1">Nucleus</location>
    </subcellularLocation>
</comment>
<evidence type="ECO:0000259" key="10">
    <source>
        <dbReference type="PROSITE" id="PS50014"/>
    </source>
</evidence>
<dbReference type="PANTHER" id="PTHR16062">
    <property type="entry name" value="SWI/SNF-RELATED"/>
    <property type="match status" value="1"/>
</dbReference>
<gene>
    <name evidence="11" type="ORF">K444DRAFT_611649</name>
</gene>
<proteinExistence type="predicted"/>
<feature type="region of interest" description="Disordered" evidence="9">
    <location>
        <begin position="157"/>
        <end position="218"/>
    </location>
</feature>
<dbReference type="RefSeq" id="XP_024738301.1">
    <property type="nucleotide sequence ID" value="XM_024879986.1"/>
</dbReference>
<keyword evidence="12" id="KW-1185">Reference proteome</keyword>
<dbReference type="InterPro" id="IPR036427">
    <property type="entry name" value="Bromodomain-like_sf"/>
</dbReference>
<dbReference type="GeneID" id="36588063"/>
<feature type="compositionally biased region" description="Polar residues" evidence="9">
    <location>
        <begin position="432"/>
        <end position="446"/>
    </location>
</feature>
<dbReference type="OrthoDB" id="6017at2759"/>
<evidence type="ECO:0000256" key="7">
    <source>
        <dbReference type="ARBA" id="ARBA00023242"/>
    </source>
</evidence>
<dbReference type="GO" id="GO:0006338">
    <property type="term" value="P:chromatin remodeling"/>
    <property type="evidence" value="ECO:0007669"/>
    <property type="project" value="InterPro"/>
</dbReference>
<dbReference type="PROSITE" id="PS50014">
    <property type="entry name" value="BROMODOMAIN_2"/>
    <property type="match status" value="2"/>
</dbReference>
<feature type="compositionally biased region" description="Acidic residues" evidence="9">
    <location>
        <begin position="176"/>
        <end position="186"/>
    </location>
</feature>
<feature type="region of interest" description="Disordered" evidence="9">
    <location>
        <begin position="1"/>
        <end position="39"/>
    </location>
</feature>
<reference evidence="11 12" key="1">
    <citation type="submission" date="2016-04" db="EMBL/GenBank/DDBJ databases">
        <title>A degradative enzymes factory behind the ericoid mycorrhizal symbiosis.</title>
        <authorList>
            <consortium name="DOE Joint Genome Institute"/>
            <person name="Martino E."/>
            <person name="Morin E."/>
            <person name="Grelet G."/>
            <person name="Kuo A."/>
            <person name="Kohler A."/>
            <person name="Daghino S."/>
            <person name="Barry K."/>
            <person name="Choi C."/>
            <person name="Cichocki N."/>
            <person name="Clum A."/>
            <person name="Copeland A."/>
            <person name="Hainaut M."/>
            <person name="Haridas S."/>
            <person name="Labutti K."/>
            <person name="Lindquist E."/>
            <person name="Lipzen A."/>
            <person name="Khouja H.-R."/>
            <person name="Murat C."/>
            <person name="Ohm R."/>
            <person name="Olson A."/>
            <person name="Spatafora J."/>
            <person name="Veneault-Fourrey C."/>
            <person name="Henrissat B."/>
            <person name="Grigoriev I."/>
            <person name="Martin F."/>
            <person name="Perotto S."/>
        </authorList>
    </citation>
    <scope>NUCLEOTIDE SEQUENCE [LARGE SCALE GENOMIC DNA]</scope>
    <source>
        <strain evidence="11 12">E</strain>
    </source>
</reference>
<feature type="compositionally biased region" description="Polar residues" evidence="9">
    <location>
        <begin position="202"/>
        <end position="214"/>
    </location>
</feature>
<dbReference type="GO" id="GO:0006368">
    <property type="term" value="P:transcription elongation by RNA polymerase II"/>
    <property type="evidence" value="ECO:0007669"/>
    <property type="project" value="TreeGrafter"/>
</dbReference>
<evidence type="ECO:0000256" key="8">
    <source>
        <dbReference type="PROSITE-ProRule" id="PRU00035"/>
    </source>
</evidence>
<dbReference type="PANTHER" id="PTHR16062:SF19">
    <property type="entry name" value="PROTEIN POLYBROMO-1"/>
    <property type="match status" value="1"/>
</dbReference>
<keyword evidence="4" id="KW-0805">Transcription regulation</keyword>
<evidence type="ECO:0000256" key="4">
    <source>
        <dbReference type="ARBA" id="ARBA00023015"/>
    </source>
</evidence>
<protein>
    <submittedName>
        <fullName evidence="11">Bromodomain-containing protein-like protein</fullName>
    </submittedName>
</protein>
<evidence type="ECO:0000256" key="3">
    <source>
        <dbReference type="ARBA" id="ARBA00022853"/>
    </source>
</evidence>